<dbReference type="Proteomes" id="UP000183982">
    <property type="component" value="Unassembled WGS sequence"/>
</dbReference>
<name>A0A1M6MB97_9RHOB</name>
<evidence type="ECO:0000313" key="4">
    <source>
        <dbReference type="Proteomes" id="UP000183982"/>
    </source>
</evidence>
<sequence length="400" mass="43661">MGNVPGLLRPDGRPARQFGEEIVVPGEAFTGDTMEVIRSLVDDPDGDPVVESSNAAPVKPAHTEPKPEPEQAKPDPEPEMDILSQVAVSATVQAEPQPQMPPSDDDSMSNFAMLASSFAKAMGLDAEDRLPFDVGPPSTPTDAPAVKTVTDLVANMVTEAVEAPAQTEPEAKEAASLAHPEQDDQDEITDNITQVLSDLDSFAGAKLAQIESESVAGSDLPEPTGWNPVAVAPPPPLKVKRRWKNRPHARSKPEWRKLNVVEGAPGRAVRHFVSKPRNVALLLLVFISLWRPWFIPTLTMVIFLTILLVAIAIGPDRVASVTGWWFARLKKRNPKKADRLIRRGNRLLRKVEGLADRLPPAWVAGFYLPELDGEDRSADNDTQLKERLERIAAQEQVSAT</sequence>
<feature type="region of interest" description="Disordered" evidence="1">
    <location>
        <begin position="38"/>
        <end position="109"/>
    </location>
</feature>
<organism evidence="3 4">
    <name type="scientific">Shimia gijangensis</name>
    <dbReference type="NCBI Taxonomy" id="1470563"/>
    <lineage>
        <taxon>Bacteria</taxon>
        <taxon>Pseudomonadati</taxon>
        <taxon>Pseudomonadota</taxon>
        <taxon>Alphaproteobacteria</taxon>
        <taxon>Rhodobacterales</taxon>
        <taxon>Roseobacteraceae</taxon>
    </lineage>
</organism>
<dbReference type="AlphaFoldDB" id="A0A1M6MB97"/>
<feature type="region of interest" description="Disordered" evidence="1">
    <location>
        <begin position="164"/>
        <end position="185"/>
    </location>
</feature>
<feature type="region of interest" description="Disordered" evidence="1">
    <location>
        <begin position="216"/>
        <end position="248"/>
    </location>
</feature>
<feature type="compositionally biased region" description="Basic and acidic residues" evidence="1">
    <location>
        <begin position="61"/>
        <end position="76"/>
    </location>
</feature>
<dbReference type="STRING" id="1470563.SAMN05444000_11391"/>
<accession>A0A1M6MB97</accession>
<protein>
    <submittedName>
        <fullName evidence="3">Uncharacterized protein</fullName>
    </submittedName>
</protein>
<evidence type="ECO:0000256" key="2">
    <source>
        <dbReference type="SAM" id="Phobius"/>
    </source>
</evidence>
<dbReference type="OrthoDB" id="7861530at2"/>
<gene>
    <name evidence="3" type="ORF">SAMN05444000_11391</name>
</gene>
<reference evidence="4" key="1">
    <citation type="submission" date="2016-11" db="EMBL/GenBank/DDBJ databases">
        <authorList>
            <person name="Varghese N."/>
            <person name="Submissions S."/>
        </authorList>
    </citation>
    <scope>NUCLEOTIDE SEQUENCE [LARGE SCALE GENOMIC DNA]</scope>
    <source>
        <strain evidence="4">DSM 100564</strain>
    </source>
</reference>
<feature type="region of interest" description="Disordered" evidence="1">
    <location>
        <begin position="1"/>
        <end position="26"/>
    </location>
</feature>
<feature type="compositionally biased region" description="Basic residues" evidence="1">
    <location>
        <begin position="238"/>
        <end position="248"/>
    </location>
</feature>
<proteinExistence type="predicted"/>
<evidence type="ECO:0000313" key="3">
    <source>
        <dbReference type="EMBL" id="SHJ80717.1"/>
    </source>
</evidence>
<feature type="transmembrane region" description="Helical" evidence="2">
    <location>
        <begin position="301"/>
        <end position="327"/>
    </location>
</feature>
<keyword evidence="2" id="KW-0812">Transmembrane</keyword>
<evidence type="ECO:0000256" key="1">
    <source>
        <dbReference type="SAM" id="MobiDB-lite"/>
    </source>
</evidence>
<keyword evidence="2" id="KW-1133">Transmembrane helix</keyword>
<dbReference type="EMBL" id="FQZQ01000013">
    <property type="protein sequence ID" value="SHJ80717.1"/>
    <property type="molecule type" value="Genomic_DNA"/>
</dbReference>
<dbReference type="RefSeq" id="WP_073253093.1">
    <property type="nucleotide sequence ID" value="NZ_FQZQ01000013.1"/>
</dbReference>
<keyword evidence="4" id="KW-1185">Reference proteome</keyword>
<keyword evidence="2" id="KW-0472">Membrane</keyword>